<dbReference type="InterPro" id="IPR004210">
    <property type="entry name" value="BESS_motif"/>
</dbReference>
<dbReference type="VEuPathDB" id="VectorBase:AFAF017287"/>
<dbReference type="InterPro" id="IPR039353">
    <property type="entry name" value="TF_Adf1"/>
</dbReference>
<dbReference type="Pfam" id="PF10545">
    <property type="entry name" value="MADF_DNA_bdg"/>
    <property type="match status" value="1"/>
</dbReference>
<reference evidence="4" key="2">
    <citation type="submission" date="2020-05" db="UniProtKB">
        <authorList>
            <consortium name="EnsemblMetazoa"/>
        </authorList>
    </citation>
    <scope>IDENTIFICATION</scope>
    <source>
        <strain evidence="4">FAR1</strain>
    </source>
</reference>
<feature type="domain" description="BESS" evidence="3">
    <location>
        <begin position="171"/>
        <end position="210"/>
    </location>
</feature>
<evidence type="ECO:0000313" key="5">
    <source>
        <dbReference type="Proteomes" id="UP000075886"/>
    </source>
</evidence>
<dbReference type="GO" id="GO:0003677">
    <property type="term" value="F:DNA binding"/>
    <property type="evidence" value="ECO:0007669"/>
    <property type="project" value="InterPro"/>
</dbReference>
<keyword evidence="5" id="KW-1185">Reference proteome</keyword>
<feature type="domain" description="MADF" evidence="2">
    <location>
        <begin position="21"/>
        <end position="113"/>
    </location>
</feature>
<dbReference type="PANTHER" id="PTHR12243">
    <property type="entry name" value="MADF DOMAIN TRANSCRIPTION FACTOR"/>
    <property type="match status" value="1"/>
</dbReference>
<dbReference type="InterPro" id="IPR006578">
    <property type="entry name" value="MADF-dom"/>
</dbReference>
<reference evidence="5" key="1">
    <citation type="submission" date="2014-01" db="EMBL/GenBank/DDBJ databases">
        <title>The Genome Sequence of Anopheles farauti FAR1 (V2).</title>
        <authorList>
            <consortium name="The Broad Institute Genomics Platform"/>
            <person name="Neafsey D.E."/>
            <person name="Besansky N."/>
            <person name="Howell P."/>
            <person name="Walton C."/>
            <person name="Young S.K."/>
            <person name="Zeng Q."/>
            <person name="Gargeya S."/>
            <person name="Fitzgerald M."/>
            <person name="Haas B."/>
            <person name="Abouelleil A."/>
            <person name="Allen A.W."/>
            <person name="Alvarado L."/>
            <person name="Arachchi H.M."/>
            <person name="Berlin A.M."/>
            <person name="Chapman S.B."/>
            <person name="Gainer-Dewar J."/>
            <person name="Goldberg J."/>
            <person name="Griggs A."/>
            <person name="Gujja S."/>
            <person name="Hansen M."/>
            <person name="Howarth C."/>
            <person name="Imamovic A."/>
            <person name="Ireland A."/>
            <person name="Larimer J."/>
            <person name="McCowan C."/>
            <person name="Murphy C."/>
            <person name="Pearson M."/>
            <person name="Poon T.W."/>
            <person name="Priest M."/>
            <person name="Roberts A."/>
            <person name="Saif S."/>
            <person name="Shea T."/>
            <person name="Sisk P."/>
            <person name="Sykes S."/>
            <person name="Wortman J."/>
            <person name="Nusbaum C."/>
            <person name="Birren B."/>
        </authorList>
    </citation>
    <scope>NUCLEOTIDE SEQUENCE [LARGE SCALE GENOMIC DNA]</scope>
    <source>
        <strain evidence="5">FAR1</strain>
    </source>
</reference>
<sequence length="222" mass="26272">MEERKFYKRRSIEMSTEDTLRLISEIQKRRCLWDRTHESHKSRKTRDESWNELSLAFNHDADDLFEKWKSLRSSYRQYKFVMRKRANESVTGRIHKVQWPFYSAMHFTNYPSDDEKMPILPLAMTSKPIKRRIEPSRPIEPEFVKVEVDSLFKPPSPESPLESTASLLNPVDEDAVYGQSIGLQIKQFSPRTKRKLQIEIHGLIAKAQKEAFEKQFGESYDS</sequence>
<dbReference type="AlphaFoldDB" id="A0A182QUR4"/>
<accession>A0A182QUR4</accession>
<protein>
    <recommendedName>
        <fullName evidence="6">MADF domain-containing protein</fullName>
    </recommendedName>
</protein>
<dbReference type="STRING" id="69004.A0A182QUR4"/>
<evidence type="ECO:0008006" key="6">
    <source>
        <dbReference type="Google" id="ProtNLM"/>
    </source>
</evidence>
<dbReference type="PROSITE" id="PS51029">
    <property type="entry name" value="MADF"/>
    <property type="match status" value="1"/>
</dbReference>
<keyword evidence="1" id="KW-0539">Nucleus</keyword>
<evidence type="ECO:0000259" key="3">
    <source>
        <dbReference type="PROSITE" id="PS51031"/>
    </source>
</evidence>
<evidence type="ECO:0000313" key="4">
    <source>
        <dbReference type="EnsemblMetazoa" id="AFAF017287-PA"/>
    </source>
</evidence>
<proteinExistence type="predicted"/>
<dbReference type="PROSITE" id="PS51031">
    <property type="entry name" value="BESS"/>
    <property type="match status" value="1"/>
</dbReference>
<evidence type="ECO:0000259" key="2">
    <source>
        <dbReference type="PROSITE" id="PS51029"/>
    </source>
</evidence>
<dbReference type="GO" id="GO:0005634">
    <property type="term" value="C:nucleus"/>
    <property type="evidence" value="ECO:0007669"/>
    <property type="project" value="UniProtKB-SubCell"/>
</dbReference>
<name>A0A182QUR4_9DIPT</name>
<dbReference type="EMBL" id="AXCN02001805">
    <property type="status" value="NOT_ANNOTATED_CDS"/>
    <property type="molecule type" value="Genomic_DNA"/>
</dbReference>
<dbReference type="GO" id="GO:0005667">
    <property type="term" value="C:transcription regulator complex"/>
    <property type="evidence" value="ECO:0007669"/>
    <property type="project" value="TreeGrafter"/>
</dbReference>
<dbReference type="SMART" id="SM00595">
    <property type="entry name" value="MADF"/>
    <property type="match status" value="1"/>
</dbReference>
<comment type="subcellular location">
    <subcellularLocation>
        <location evidence="1">Nucleus</location>
    </subcellularLocation>
</comment>
<dbReference type="PANTHER" id="PTHR12243:SF69">
    <property type="entry name" value="SI:CH73-59F11.3"/>
    <property type="match status" value="1"/>
</dbReference>
<dbReference type="EnsemblMetazoa" id="AFAF017287-RA">
    <property type="protein sequence ID" value="AFAF017287-PA"/>
    <property type="gene ID" value="AFAF017287"/>
</dbReference>
<evidence type="ECO:0000256" key="1">
    <source>
        <dbReference type="PROSITE-ProRule" id="PRU00371"/>
    </source>
</evidence>
<dbReference type="GO" id="GO:0006357">
    <property type="term" value="P:regulation of transcription by RNA polymerase II"/>
    <property type="evidence" value="ECO:0007669"/>
    <property type="project" value="TreeGrafter"/>
</dbReference>
<organism evidence="4 5">
    <name type="scientific">Anopheles farauti</name>
    <dbReference type="NCBI Taxonomy" id="69004"/>
    <lineage>
        <taxon>Eukaryota</taxon>
        <taxon>Metazoa</taxon>
        <taxon>Ecdysozoa</taxon>
        <taxon>Arthropoda</taxon>
        <taxon>Hexapoda</taxon>
        <taxon>Insecta</taxon>
        <taxon>Pterygota</taxon>
        <taxon>Neoptera</taxon>
        <taxon>Endopterygota</taxon>
        <taxon>Diptera</taxon>
        <taxon>Nematocera</taxon>
        <taxon>Culicoidea</taxon>
        <taxon>Culicidae</taxon>
        <taxon>Anophelinae</taxon>
        <taxon>Anopheles</taxon>
    </lineage>
</organism>
<dbReference type="Proteomes" id="UP000075886">
    <property type="component" value="Unassembled WGS sequence"/>
</dbReference>